<dbReference type="Proteomes" id="UP001583177">
    <property type="component" value="Unassembled WGS sequence"/>
</dbReference>
<dbReference type="InterPro" id="IPR002110">
    <property type="entry name" value="Ankyrin_rpt"/>
</dbReference>
<evidence type="ECO:0000256" key="1">
    <source>
        <dbReference type="ARBA" id="ARBA00022737"/>
    </source>
</evidence>
<evidence type="ECO:0000256" key="4">
    <source>
        <dbReference type="SAM" id="MobiDB-lite"/>
    </source>
</evidence>
<evidence type="ECO:0000313" key="5">
    <source>
        <dbReference type="EMBL" id="KAL1881352.1"/>
    </source>
</evidence>
<keyword evidence="6" id="KW-1185">Reference proteome</keyword>
<dbReference type="SMART" id="SM00248">
    <property type="entry name" value="ANK"/>
    <property type="match status" value="4"/>
</dbReference>
<dbReference type="PANTHER" id="PTHR24189:SF50">
    <property type="entry name" value="ANKYRIN REPEAT AND SOCS BOX PROTEIN 2"/>
    <property type="match status" value="1"/>
</dbReference>
<comment type="caution">
    <text evidence="5">The sequence shown here is derived from an EMBL/GenBank/DDBJ whole genome shotgun (WGS) entry which is preliminary data.</text>
</comment>
<dbReference type="InterPro" id="IPR036770">
    <property type="entry name" value="Ankyrin_rpt-contain_sf"/>
</dbReference>
<accession>A0ABR3Y0N7</accession>
<dbReference type="Gene3D" id="1.25.40.20">
    <property type="entry name" value="Ankyrin repeat-containing domain"/>
    <property type="match status" value="1"/>
</dbReference>
<name>A0ABR3Y0N7_9PEZI</name>
<keyword evidence="2 3" id="KW-0040">ANK repeat</keyword>
<dbReference type="SUPFAM" id="SSF48403">
    <property type="entry name" value="Ankyrin repeat"/>
    <property type="match status" value="1"/>
</dbReference>
<sequence length="506" mass="55062">MFGDLVAKFRSGEHGHAQALELFLANGANVDKNTSKEMAILMRWRQLVGRGELFDATRPTILDEVFYLNRSLFDKLSPYSKVPVSRITRTGLLVTLEHGSQTLREYLSARQSVTPSFNWRYLQSLLELLLAEQFTIPQRVDLRIVQGLFEFGVDFEMPSVGGAIGERVLEGVVAQYGTGGLECLTPHLTDFPTKAVWALVRAARWDNFEDVEFLLRKGVDPNAFIIENVSLFLREGADVNSPADGDHGSTALGVIVKWSPATEDEHERKMRICHLLIDQGADVDPAPDEWGSTLLGEAAIKGDLEVAALLLREGADVNAASPSCGTALDAAALYGRLDMVKFLLNANALSFHRGVSGYDGAISRAENNGNLAVADVIREHATKVEAGTVFNPELLKAQDCEYGSTTCDSSCDCDHGSSSDGDAEDVNAAGGTSGLTNTEFSHWEVAQTEQSEQVVPGAGALSRSDPGFVLSEATWPMGSEGEYIQHTDILDPTETWTGQVTHKNRR</sequence>
<evidence type="ECO:0000256" key="2">
    <source>
        <dbReference type="ARBA" id="ARBA00023043"/>
    </source>
</evidence>
<dbReference type="PANTHER" id="PTHR24189">
    <property type="entry name" value="MYOTROPHIN"/>
    <property type="match status" value="1"/>
</dbReference>
<gene>
    <name evidence="5" type="ORF">Daus18300_001205</name>
</gene>
<evidence type="ECO:0000313" key="6">
    <source>
        <dbReference type="Proteomes" id="UP001583177"/>
    </source>
</evidence>
<organism evidence="5 6">
    <name type="scientific">Diaporthe australafricana</name>
    <dbReference type="NCBI Taxonomy" id="127596"/>
    <lineage>
        <taxon>Eukaryota</taxon>
        <taxon>Fungi</taxon>
        <taxon>Dikarya</taxon>
        <taxon>Ascomycota</taxon>
        <taxon>Pezizomycotina</taxon>
        <taxon>Sordariomycetes</taxon>
        <taxon>Sordariomycetidae</taxon>
        <taxon>Diaporthales</taxon>
        <taxon>Diaporthaceae</taxon>
        <taxon>Diaporthe</taxon>
    </lineage>
</organism>
<dbReference type="PROSITE" id="PS50297">
    <property type="entry name" value="ANK_REP_REGION"/>
    <property type="match status" value="1"/>
</dbReference>
<dbReference type="Pfam" id="PF12796">
    <property type="entry name" value="Ank_2"/>
    <property type="match status" value="1"/>
</dbReference>
<protein>
    <recommendedName>
        <fullName evidence="7">Ankyrin repeat protein</fullName>
    </recommendedName>
</protein>
<dbReference type="PROSITE" id="PS50088">
    <property type="entry name" value="ANK_REPEAT"/>
    <property type="match status" value="1"/>
</dbReference>
<keyword evidence="1" id="KW-0677">Repeat</keyword>
<reference evidence="5 6" key="1">
    <citation type="journal article" date="2024" name="IMA Fungus">
        <title>IMA Genome - F19 : A genome assembly and annotation guide to empower mycologists, including annotated draft genome sequences of Ceratocystis pirilliformis, Diaporthe australafricana, Fusarium ophioides, Paecilomyces lecythidis, and Sporothrix stenoceras.</title>
        <authorList>
            <person name="Aylward J."/>
            <person name="Wilson A.M."/>
            <person name="Visagie C.M."/>
            <person name="Spraker J."/>
            <person name="Barnes I."/>
            <person name="Buitendag C."/>
            <person name="Ceriani C."/>
            <person name="Del Mar Angel L."/>
            <person name="du Plessis D."/>
            <person name="Fuchs T."/>
            <person name="Gasser K."/>
            <person name="Kramer D."/>
            <person name="Li W."/>
            <person name="Munsamy K."/>
            <person name="Piso A."/>
            <person name="Price J.L."/>
            <person name="Sonnekus B."/>
            <person name="Thomas C."/>
            <person name="van der Nest A."/>
            <person name="van Dijk A."/>
            <person name="van Heerden A."/>
            <person name="van Vuuren N."/>
            <person name="Yilmaz N."/>
            <person name="Duong T.A."/>
            <person name="van der Merwe N.A."/>
            <person name="Wingfield M.J."/>
            <person name="Wingfield B.D."/>
        </authorList>
    </citation>
    <scope>NUCLEOTIDE SEQUENCE [LARGE SCALE GENOMIC DNA]</scope>
    <source>
        <strain evidence="5 6">CMW 18300</strain>
    </source>
</reference>
<evidence type="ECO:0000256" key="3">
    <source>
        <dbReference type="PROSITE-ProRule" id="PRU00023"/>
    </source>
</evidence>
<dbReference type="InterPro" id="IPR050745">
    <property type="entry name" value="Multifunctional_regulatory"/>
</dbReference>
<dbReference type="EMBL" id="JAWRVE010000006">
    <property type="protein sequence ID" value="KAL1881352.1"/>
    <property type="molecule type" value="Genomic_DNA"/>
</dbReference>
<feature type="repeat" description="ANK" evidence="3">
    <location>
        <begin position="290"/>
        <end position="322"/>
    </location>
</feature>
<evidence type="ECO:0008006" key="7">
    <source>
        <dbReference type="Google" id="ProtNLM"/>
    </source>
</evidence>
<proteinExistence type="predicted"/>
<feature type="region of interest" description="Disordered" evidence="4">
    <location>
        <begin position="414"/>
        <end position="434"/>
    </location>
</feature>